<feature type="compositionally biased region" description="Low complexity" evidence="1">
    <location>
        <begin position="388"/>
        <end position="400"/>
    </location>
</feature>
<evidence type="ECO:0000313" key="3">
    <source>
        <dbReference type="Proteomes" id="UP000007800"/>
    </source>
</evidence>
<gene>
    <name evidence="2" type="ORF">Pmar_PMAR016523</name>
</gene>
<accession>C5KEV2</accession>
<proteinExistence type="predicted"/>
<organism evidence="3">
    <name type="scientific">Perkinsus marinus (strain ATCC 50983 / TXsc)</name>
    <dbReference type="NCBI Taxonomy" id="423536"/>
    <lineage>
        <taxon>Eukaryota</taxon>
        <taxon>Sar</taxon>
        <taxon>Alveolata</taxon>
        <taxon>Perkinsozoa</taxon>
        <taxon>Perkinsea</taxon>
        <taxon>Perkinsida</taxon>
        <taxon>Perkinsidae</taxon>
        <taxon>Perkinsus</taxon>
    </lineage>
</organism>
<dbReference type="EMBL" id="GG672517">
    <property type="protein sequence ID" value="EER16993.1"/>
    <property type="molecule type" value="Genomic_DNA"/>
</dbReference>
<dbReference type="InParanoid" id="C5KEV2"/>
<keyword evidence="3" id="KW-1185">Reference proteome</keyword>
<protein>
    <submittedName>
        <fullName evidence="2">Uncharacterized protein</fullName>
    </submittedName>
</protein>
<dbReference type="GeneID" id="9053052"/>
<dbReference type="OrthoDB" id="446948at2759"/>
<dbReference type="Proteomes" id="UP000007800">
    <property type="component" value="Unassembled WGS sequence"/>
</dbReference>
<reference evidence="2 3" key="1">
    <citation type="submission" date="2008-07" db="EMBL/GenBank/DDBJ databases">
        <authorList>
            <person name="El-Sayed N."/>
            <person name="Caler E."/>
            <person name="Inman J."/>
            <person name="Amedeo P."/>
            <person name="Hass B."/>
            <person name="Wortman J."/>
        </authorList>
    </citation>
    <scope>NUCLEOTIDE SEQUENCE [LARGE SCALE GENOMIC DNA]</scope>
    <source>
        <strain evidence="3">ATCC 50983 / TXsc</strain>
    </source>
</reference>
<evidence type="ECO:0000256" key="1">
    <source>
        <dbReference type="SAM" id="MobiDB-lite"/>
    </source>
</evidence>
<evidence type="ECO:0000313" key="2">
    <source>
        <dbReference type="EMBL" id="EER16993.1"/>
    </source>
</evidence>
<dbReference type="OMA" id="AWVKPGR"/>
<dbReference type="RefSeq" id="XP_002785197.1">
    <property type="nucleotide sequence ID" value="XM_002785151.1"/>
</dbReference>
<sequence>MPVLNRDDNKAIEEALELRTINFYDLPNDGETSECKLIVRLLHTKAPEKVVRFQKFVGGQGGNQNKRIMAEQSYHRWLLCYDVLSGEPVVVITYSSSQSDDLLKFVGDLFPGSTAALIEPSTVGRLENGLKLLSSPDRLIPIAVDEVLTDIPRGIESSTRYRVYNFRVESVNLLRATVIEDCCFGPLCDAQGPPSKRCGCVATDPTKSKWVVQFVLETPTLNRSFTISSHQLTAYFVDDAATLETCQWSGLAIRPKIREILAYVNSLGGWVATAWVKPGRVAATADEQGAITESKLHVCSLRPSNTTPEVIENVKAMRLRRVVRNANDLNIRAAQIQGPQRQNVNQPNVAVQQVANQGNRDHIARQPVFRGLEPPAVRERRLAAEAAAAAAAAGSEASPENADRASSVDVADESLED</sequence>
<dbReference type="AlphaFoldDB" id="C5KEV2"/>
<name>C5KEV2_PERM5</name>
<feature type="region of interest" description="Disordered" evidence="1">
    <location>
        <begin position="388"/>
        <end position="417"/>
    </location>
</feature>